<evidence type="ECO:0000313" key="6">
    <source>
        <dbReference type="EMBL" id="MBR8828263.1"/>
    </source>
</evidence>
<reference evidence="6" key="1">
    <citation type="submission" date="2021-02" db="EMBL/GenBank/DDBJ databases">
        <title>Metagenome analyses of Stigonema ocellatum DSM 106950, Chlorogloea purpurea SAG 13.99 and Gomphosphaeria aponina DSM 107014.</title>
        <authorList>
            <person name="Marter P."/>
            <person name="Huang S."/>
        </authorList>
    </citation>
    <scope>NUCLEOTIDE SEQUENCE</scope>
    <source>
        <strain evidence="6">JP213</strain>
    </source>
</reference>
<feature type="chain" id="PRO_5036959546" evidence="4">
    <location>
        <begin position="27"/>
        <end position="278"/>
    </location>
</feature>
<evidence type="ECO:0000256" key="2">
    <source>
        <dbReference type="ARBA" id="ARBA00022448"/>
    </source>
</evidence>
<evidence type="ECO:0000256" key="3">
    <source>
        <dbReference type="ARBA" id="ARBA00022729"/>
    </source>
</evidence>
<name>A0A941GY75_9CHRO</name>
<dbReference type="Gene3D" id="3.40.190.10">
    <property type="entry name" value="Periplasmic binding protein-like II"/>
    <property type="match status" value="2"/>
</dbReference>
<dbReference type="Proteomes" id="UP000767446">
    <property type="component" value="Unassembled WGS sequence"/>
</dbReference>
<comment type="similarity">
    <text evidence="1">Belongs to the bacterial solute-binding protein 3 family.</text>
</comment>
<dbReference type="Pfam" id="PF00497">
    <property type="entry name" value="SBP_bac_3"/>
    <property type="match status" value="1"/>
</dbReference>
<gene>
    <name evidence="6" type="ORF">DSM107014_10275</name>
</gene>
<dbReference type="PANTHER" id="PTHR30085:SF6">
    <property type="entry name" value="ABC TRANSPORTER GLUTAMINE-BINDING PROTEIN GLNH"/>
    <property type="match status" value="1"/>
</dbReference>
<dbReference type="EMBL" id="JADQBC010000062">
    <property type="protein sequence ID" value="MBR8828263.1"/>
    <property type="molecule type" value="Genomic_DNA"/>
</dbReference>
<sequence>MNKLLKLAIISCGFVLSLGFTGESLAGNIETEIKETGVLKVGVRDDSPLFGFGENPVGYCVDFAQELANSLTQEMGQEIKVELVTSTTPTRWDLVKNGSVHLECGPNTISPATETEQNIKFSQAFFVTATQILVNADATEESVSNGTIGIIAGTSNEKDLRVIYPEAQLDNAFTSRSEGVEAVQLGKITGFASDGILLGGTALALGVDPASINFVTPLINERPFCAAYGMILPGGDDNIEWQATVNNAITNSGQGKQVWDTWFTNLLPYIDSVLKACQ</sequence>
<evidence type="ECO:0000259" key="5">
    <source>
        <dbReference type="SMART" id="SM00062"/>
    </source>
</evidence>
<dbReference type="GO" id="GO:0005576">
    <property type="term" value="C:extracellular region"/>
    <property type="evidence" value="ECO:0007669"/>
    <property type="project" value="TreeGrafter"/>
</dbReference>
<organism evidence="6 7">
    <name type="scientific">Gomphosphaeria aponina SAG 52.96 = DSM 107014</name>
    <dbReference type="NCBI Taxonomy" id="1521640"/>
    <lineage>
        <taxon>Bacteria</taxon>
        <taxon>Bacillati</taxon>
        <taxon>Cyanobacteriota</taxon>
        <taxon>Cyanophyceae</taxon>
        <taxon>Oscillatoriophycideae</taxon>
        <taxon>Chroococcales</taxon>
        <taxon>Gomphosphaeriaceae</taxon>
        <taxon>Gomphosphaeria</taxon>
    </lineage>
</organism>
<dbReference type="GO" id="GO:0030288">
    <property type="term" value="C:outer membrane-bounded periplasmic space"/>
    <property type="evidence" value="ECO:0007669"/>
    <property type="project" value="TreeGrafter"/>
</dbReference>
<dbReference type="PANTHER" id="PTHR30085">
    <property type="entry name" value="AMINO ACID ABC TRANSPORTER PERMEASE"/>
    <property type="match status" value="1"/>
</dbReference>
<dbReference type="InterPro" id="IPR051455">
    <property type="entry name" value="Bact_solute-bind_prot3"/>
</dbReference>
<comment type="caution">
    <text evidence="6">The sequence shown here is derived from an EMBL/GenBank/DDBJ whole genome shotgun (WGS) entry which is preliminary data.</text>
</comment>
<protein>
    <submittedName>
        <fullName evidence="6">Transporter substrate-binding domain-containing protein</fullName>
    </submittedName>
</protein>
<dbReference type="SMART" id="SM00062">
    <property type="entry name" value="PBPb"/>
    <property type="match status" value="1"/>
</dbReference>
<feature type="domain" description="Solute-binding protein family 3/N-terminal" evidence="5">
    <location>
        <begin position="38"/>
        <end position="266"/>
    </location>
</feature>
<dbReference type="GO" id="GO:0006865">
    <property type="term" value="P:amino acid transport"/>
    <property type="evidence" value="ECO:0007669"/>
    <property type="project" value="TreeGrafter"/>
</dbReference>
<keyword evidence="2" id="KW-0813">Transport</keyword>
<dbReference type="AlphaFoldDB" id="A0A941GY75"/>
<feature type="signal peptide" evidence="4">
    <location>
        <begin position="1"/>
        <end position="26"/>
    </location>
</feature>
<keyword evidence="3 4" id="KW-0732">Signal</keyword>
<evidence type="ECO:0000256" key="1">
    <source>
        <dbReference type="ARBA" id="ARBA00010333"/>
    </source>
</evidence>
<accession>A0A941GY75</accession>
<proteinExistence type="inferred from homology"/>
<dbReference type="SUPFAM" id="SSF53850">
    <property type="entry name" value="Periplasmic binding protein-like II"/>
    <property type="match status" value="1"/>
</dbReference>
<evidence type="ECO:0000313" key="7">
    <source>
        <dbReference type="Proteomes" id="UP000767446"/>
    </source>
</evidence>
<dbReference type="InterPro" id="IPR001638">
    <property type="entry name" value="Solute-binding_3/MltF_N"/>
</dbReference>
<evidence type="ECO:0000256" key="4">
    <source>
        <dbReference type="SAM" id="SignalP"/>
    </source>
</evidence>